<evidence type="ECO:0000256" key="1">
    <source>
        <dbReference type="SAM" id="MobiDB-lite"/>
    </source>
</evidence>
<reference evidence="2 3" key="1">
    <citation type="submission" date="2019-07" db="EMBL/GenBank/DDBJ databases">
        <title>Whole genome shotgun sequence of Segetibacter aerophilus NBRC 106135.</title>
        <authorList>
            <person name="Hosoyama A."/>
            <person name="Uohara A."/>
            <person name="Ohji S."/>
            <person name="Ichikawa N."/>
        </authorList>
    </citation>
    <scope>NUCLEOTIDE SEQUENCE [LARGE SCALE GENOMIC DNA]</scope>
    <source>
        <strain evidence="2 3">NBRC 106135</strain>
    </source>
</reference>
<gene>
    <name evidence="2" type="ORF">SAE01_03370</name>
</gene>
<dbReference type="Proteomes" id="UP000321513">
    <property type="component" value="Unassembled WGS sequence"/>
</dbReference>
<dbReference type="AlphaFoldDB" id="A0A512B796"/>
<feature type="compositionally biased region" description="Basic and acidic residues" evidence="1">
    <location>
        <begin position="30"/>
        <end position="48"/>
    </location>
</feature>
<organism evidence="2 3">
    <name type="scientific">Segetibacter aerophilus</name>
    <dbReference type="NCBI Taxonomy" id="670293"/>
    <lineage>
        <taxon>Bacteria</taxon>
        <taxon>Pseudomonadati</taxon>
        <taxon>Bacteroidota</taxon>
        <taxon>Chitinophagia</taxon>
        <taxon>Chitinophagales</taxon>
        <taxon>Chitinophagaceae</taxon>
        <taxon>Segetibacter</taxon>
    </lineage>
</organism>
<feature type="region of interest" description="Disordered" evidence="1">
    <location>
        <begin position="1"/>
        <end position="85"/>
    </location>
</feature>
<evidence type="ECO:0000313" key="2">
    <source>
        <dbReference type="EMBL" id="GEO07841.1"/>
    </source>
</evidence>
<keyword evidence="3" id="KW-1185">Reference proteome</keyword>
<dbReference type="EMBL" id="BJYT01000001">
    <property type="protein sequence ID" value="GEO07841.1"/>
    <property type="molecule type" value="Genomic_DNA"/>
</dbReference>
<dbReference type="RefSeq" id="WP_147201797.1">
    <property type="nucleotide sequence ID" value="NZ_BJYT01000001.1"/>
</dbReference>
<protein>
    <submittedName>
        <fullName evidence="2">Uncharacterized protein</fullName>
    </submittedName>
</protein>
<name>A0A512B796_9BACT</name>
<feature type="compositionally biased region" description="Acidic residues" evidence="1">
    <location>
        <begin position="53"/>
        <end position="77"/>
    </location>
</feature>
<comment type="caution">
    <text evidence="2">The sequence shown here is derived from an EMBL/GenBank/DDBJ whole genome shotgun (WGS) entry which is preliminary data.</text>
</comment>
<accession>A0A512B796</accession>
<proteinExistence type="predicted"/>
<sequence>MLVENNAIDATEEFVADERFASAESIEPETDPKQKPEVEPEQLPKEDPGQADPDTEEDDDDDEDPFTETEIGDDPDEIEKKTTIF</sequence>
<evidence type="ECO:0000313" key="3">
    <source>
        <dbReference type="Proteomes" id="UP000321513"/>
    </source>
</evidence>